<name>A0A1I8BNM8_MELHA</name>
<keyword evidence="2" id="KW-0732">Signal</keyword>
<keyword evidence="1" id="KW-1133">Transmembrane helix</keyword>
<evidence type="ECO:0000313" key="4">
    <source>
        <dbReference type="WBParaSite" id="MhA1_Contig33.frz3.gene9"/>
    </source>
</evidence>
<evidence type="ECO:0000256" key="1">
    <source>
        <dbReference type="SAM" id="Phobius"/>
    </source>
</evidence>
<sequence>MALLLFLLCFVECAYSFSSFELLDGTAMAYRVKRDNSSNIVSSNISTTSTATVTNSVPITKKPNKDLTRKVFAIISTTIFLLSLIFLIGVLQGAWCSQIVKVRRGEA</sequence>
<feature type="chain" id="PRO_5009315993" evidence="2">
    <location>
        <begin position="17"/>
        <end position="107"/>
    </location>
</feature>
<protein>
    <submittedName>
        <fullName evidence="4">Col_cuticle_N domain-containing protein</fullName>
    </submittedName>
</protein>
<proteinExistence type="predicted"/>
<evidence type="ECO:0000313" key="3">
    <source>
        <dbReference type="Proteomes" id="UP000095281"/>
    </source>
</evidence>
<dbReference type="WBParaSite" id="MhA1_Contig33.frz3.gene9">
    <property type="protein sequence ID" value="MhA1_Contig33.frz3.gene9"/>
    <property type="gene ID" value="MhA1_Contig33.frz3.gene9"/>
</dbReference>
<dbReference type="AlphaFoldDB" id="A0A1I8BNM8"/>
<keyword evidence="1" id="KW-0812">Transmembrane</keyword>
<keyword evidence="3" id="KW-1185">Reference proteome</keyword>
<feature type="transmembrane region" description="Helical" evidence="1">
    <location>
        <begin position="71"/>
        <end position="95"/>
    </location>
</feature>
<keyword evidence="1" id="KW-0472">Membrane</keyword>
<organism evidence="3 4">
    <name type="scientific">Meloidogyne hapla</name>
    <name type="common">Root-knot nematode worm</name>
    <dbReference type="NCBI Taxonomy" id="6305"/>
    <lineage>
        <taxon>Eukaryota</taxon>
        <taxon>Metazoa</taxon>
        <taxon>Ecdysozoa</taxon>
        <taxon>Nematoda</taxon>
        <taxon>Chromadorea</taxon>
        <taxon>Rhabditida</taxon>
        <taxon>Tylenchina</taxon>
        <taxon>Tylenchomorpha</taxon>
        <taxon>Tylenchoidea</taxon>
        <taxon>Meloidogynidae</taxon>
        <taxon>Meloidogyninae</taxon>
        <taxon>Meloidogyne</taxon>
    </lineage>
</organism>
<evidence type="ECO:0000256" key="2">
    <source>
        <dbReference type="SAM" id="SignalP"/>
    </source>
</evidence>
<accession>A0A1I8BNM8</accession>
<dbReference type="Proteomes" id="UP000095281">
    <property type="component" value="Unplaced"/>
</dbReference>
<feature type="signal peptide" evidence="2">
    <location>
        <begin position="1"/>
        <end position="16"/>
    </location>
</feature>
<reference evidence="4" key="1">
    <citation type="submission" date="2016-11" db="UniProtKB">
        <authorList>
            <consortium name="WormBaseParasite"/>
        </authorList>
    </citation>
    <scope>IDENTIFICATION</scope>
</reference>